<evidence type="ECO:0000256" key="1">
    <source>
        <dbReference type="ARBA" id="ARBA00022723"/>
    </source>
</evidence>
<evidence type="ECO:0000259" key="3">
    <source>
        <dbReference type="PROSITE" id="PS50004"/>
    </source>
</evidence>
<evidence type="ECO:0000256" key="2">
    <source>
        <dbReference type="ARBA" id="ARBA00022837"/>
    </source>
</evidence>
<dbReference type="Gene3D" id="2.60.40.150">
    <property type="entry name" value="C2 domain"/>
    <property type="match status" value="2"/>
</dbReference>
<name>A0A1E7FLA6_9STRA</name>
<keyword evidence="1" id="KW-0479">Metal-binding</keyword>
<organism evidence="4 5">
    <name type="scientific">Fragilariopsis cylindrus CCMP1102</name>
    <dbReference type="NCBI Taxonomy" id="635003"/>
    <lineage>
        <taxon>Eukaryota</taxon>
        <taxon>Sar</taxon>
        <taxon>Stramenopiles</taxon>
        <taxon>Ochrophyta</taxon>
        <taxon>Bacillariophyta</taxon>
        <taxon>Bacillariophyceae</taxon>
        <taxon>Bacillariophycidae</taxon>
        <taxon>Bacillariales</taxon>
        <taxon>Bacillariaceae</taxon>
        <taxon>Fragilariopsis</taxon>
    </lineage>
</organism>
<dbReference type="OrthoDB" id="5973539at2759"/>
<dbReference type="InterPro" id="IPR035892">
    <property type="entry name" value="C2_domain_sf"/>
</dbReference>
<sequence length="1042" mass="117835">MDNDEITILCELVGARNLRVRDDDEIVRGIDSNILHPYCVVKCNGRRIHKTSPSDEKGCNPIWTPHRTKSLFLLRTTPREMSRCIMNISLYTKEESALSNLLTTVTSAFLGQVHIDSNTILSHCDEERFELNVEDELGEQISNLGKLALRFRVATPSDIKILNALSKNSQQPKELMDTVLDSATLSSGPNTAGIFQKTDAREVATLITEKDESEIAQSNFIQSVGNMFTAQTSTCTETGLQTVRVKPHPDPDRKMETEFLRPHNIDLETRSPSTKWVEAGSGSLGRLFVEILSCKDLPNLDATGGLAMGDFTDSFCSLVYEDTCAMTDVIYDELNPKWLPWTNRAFCFNVIHPASILYLGVFDFDLLGNHDPIGRVAVNVSNLQRETIHTLKYNLFPSSNITDRKSAGSITIRIRLEWFNPRASLLAALKPRPTMHVNVSKEKSFRVIRYVCFGEYDNETKFDLTVMRSYINEIVGYKSALSYVHSDTFRSLILWKGQVEIFSVMTPLHSMILFILSSRLVEKPQLIVPYSLLGVGWIMLANLTIRCQHPSPWQSRLSFLAYVNVLRTGKSSTSVKCIKEFEGAEAARAYELAWKKRLDKDRKMAEKKAELLQEISNIGDVNIHTEVSQQSVIPLDLLLRLGRYQGMIGRLCKKLRFARIILTWEESVVSFWVTATFLTTGLVALILPWGFILTWVGRCIVWGFLGPHMKLVDLFLRANEKKDGGLSDLMENFDLQSNGARVSREEALKVKDIKEIAFGKYSVQVPSFNLSRHYDRPLPESSSRIYRTSPIRYCVKGNRGRVSVTDLGMKDPLIPGQQLYGTMIPRPEFEYNVHRSEIVVAEKNMKLFQSCMKQINDTDGLSEYEKKQLMKLDAFEATPMAVGYEVVPFNIGIAPLSEASSTDSADEFEEEILTSDVRKLQKLPMSRRFTVKLMSDTPGYIDSRDANDLILESDGNNTYCVSEIACEIEVEEEGMEVIGIGRFQSSSYDNNNCPFDEKLVAIDSNDPHGVENKLSSVFSSNESIQVIFYRPPEGEILKWKEE</sequence>
<proteinExistence type="predicted"/>
<dbReference type="EMBL" id="KV784356">
    <property type="protein sequence ID" value="OEU18583.1"/>
    <property type="molecule type" value="Genomic_DNA"/>
</dbReference>
<feature type="domain" description="C2" evidence="3">
    <location>
        <begin position="1"/>
        <end position="131"/>
    </location>
</feature>
<dbReference type="InterPro" id="IPR000008">
    <property type="entry name" value="C2_dom"/>
</dbReference>
<dbReference type="SUPFAM" id="SSF49562">
    <property type="entry name" value="C2 domain (Calcium/lipid-binding domain, CaLB)"/>
    <property type="match status" value="2"/>
</dbReference>
<keyword evidence="2" id="KW-0106">Calcium</keyword>
<dbReference type="GO" id="GO:0005509">
    <property type="term" value="F:calcium ion binding"/>
    <property type="evidence" value="ECO:0007669"/>
    <property type="project" value="TreeGrafter"/>
</dbReference>
<dbReference type="AlphaFoldDB" id="A0A1E7FLA6"/>
<dbReference type="PANTHER" id="PTHR45911">
    <property type="entry name" value="C2 DOMAIN-CONTAINING PROTEIN"/>
    <property type="match status" value="1"/>
</dbReference>
<dbReference type="Pfam" id="PF00168">
    <property type="entry name" value="C2"/>
    <property type="match status" value="2"/>
</dbReference>
<dbReference type="CDD" id="cd00030">
    <property type="entry name" value="C2"/>
    <property type="match status" value="2"/>
</dbReference>
<dbReference type="PROSITE" id="PS50004">
    <property type="entry name" value="C2"/>
    <property type="match status" value="2"/>
</dbReference>
<evidence type="ECO:0000313" key="4">
    <source>
        <dbReference type="EMBL" id="OEU18583.1"/>
    </source>
</evidence>
<keyword evidence="5" id="KW-1185">Reference proteome</keyword>
<feature type="domain" description="C2" evidence="3">
    <location>
        <begin position="266"/>
        <end position="393"/>
    </location>
</feature>
<protein>
    <recommendedName>
        <fullName evidence="3">C2 domain-containing protein</fullName>
    </recommendedName>
</protein>
<dbReference type="KEGG" id="fcy:FRACYDRAFT_236860"/>
<dbReference type="Proteomes" id="UP000095751">
    <property type="component" value="Unassembled WGS sequence"/>
</dbReference>
<accession>A0A1E7FLA6</accession>
<dbReference type="InParanoid" id="A0A1E7FLA6"/>
<gene>
    <name evidence="4" type="ORF">FRACYDRAFT_236860</name>
</gene>
<evidence type="ECO:0000313" key="5">
    <source>
        <dbReference type="Proteomes" id="UP000095751"/>
    </source>
</evidence>
<reference evidence="4 5" key="1">
    <citation type="submission" date="2016-09" db="EMBL/GenBank/DDBJ databases">
        <title>Extensive genetic diversity and differential bi-allelic expression allows diatom success in the polar Southern Ocean.</title>
        <authorList>
            <consortium name="DOE Joint Genome Institute"/>
            <person name="Mock T."/>
            <person name="Otillar R.P."/>
            <person name="Strauss J."/>
            <person name="Dupont C."/>
            <person name="Frickenhaus S."/>
            <person name="Maumus F."/>
            <person name="Mcmullan M."/>
            <person name="Sanges R."/>
            <person name="Schmutz J."/>
            <person name="Toseland A."/>
            <person name="Valas R."/>
            <person name="Veluchamy A."/>
            <person name="Ward B.J."/>
            <person name="Allen A."/>
            <person name="Barry K."/>
            <person name="Falciatore A."/>
            <person name="Ferrante M."/>
            <person name="Fortunato A.E."/>
            <person name="Gloeckner G."/>
            <person name="Gruber A."/>
            <person name="Hipkin R."/>
            <person name="Janech M."/>
            <person name="Kroth P."/>
            <person name="Leese F."/>
            <person name="Lindquist E."/>
            <person name="Lyon B.R."/>
            <person name="Martin J."/>
            <person name="Mayer C."/>
            <person name="Parker M."/>
            <person name="Quesneville H."/>
            <person name="Raymond J."/>
            <person name="Uhlig C."/>
            <person name="Valentin K.U."/>
            <person name="Worden A.Z."/>
            <person name="Armbrust E.V."/>
            <person name="Bowler C."/>
            <person name="Green B."/>
            <person name="Moulton V."/>
            <person name="Van Oosterhout C."/>
            <person name="Grigoriev I."/>
        </authorList>
    </citation>
    <scope>NUCLEOTIDE SEQUENCE [LARGE SCALE GENOMIC DNA]</scope>
    <source>
        <strain evidence="4 5">CCMP1102</strain>
    </source>
</reference>
<dbReference type="GO" id="GO:0016020">
    <property type="term" value="C:membrane"/>
    <property type="evidence" value="ECO:0007669"/>
    <property type="project" value="TreeGrafter"/>
</dbReference>
<dbReference type="SMART" id="SM00239">
    <property type="entry name" value="C2"/>
    <property type="match status" value="2"/>
</dbReference>
<dbReference type="PANTHER" id="PTHR45911:SF4">
    <property type="entry name" value="MULTIPLE C2 AND TRANSMEMBRANE DOMAIN-CONTAINING PROTEIN"/>
    <property type="match status" value="1"/>
</dbReference>